<evidence type="ECO:0000256" key="7">
    <source>
        <dbReference type="SAM" id="MobiDB-lite"/>
    </source>
</evidence>
<dbReference type="Pfam" id="PF00082">
    <property type="entry name" value="Peptidase_S8"/>
    <property type="match status" value="1"/>
</dbReference>
<dbReference type="InterPro" id="IPR023827">
    <property type="entry name" value="Peptidase_S8_Asp-AS"/>
</dbReference>
<feature type="active site" description="Charge relay system" evidence="5">
    <location>
        <position position="181"/>
    </location>
</feature>
<dbReference type="PROSITE" id="PS00136">
    <property type="entry name" value="SUBTILASE_ASP"/>
    <property type="match status" value="1"/>
</dbReference>
<keyword evidence="10" id="KW-1185">Reference proteome</keyword>
<evidence type="ECO:0000256" key="2">
    <source>
        <dbReference type="ARBA" id="ARBA00022670"/>
    </source>
</evidence>
<dbReference type="PROSITE" id="PS51892">
    <property type="entry name" value="SUBTILASE"/>
    <property type="match status" value="1"/>
</dbReference>
<reference evidence="9" key="1">
    <citation type="submission" date="2022-07" db="EMBL/GenBank/DDBJ databases">
        <authorList>
            <person name="Trinca V."/>
            <person name="Uliana J.V.C."/>
            <person name="Torres T.T."/>
            <person name="Ward R.J."/>
            <person name="Monesi N."/>
        </authorList>
    </citation>
    <scope>NUCLEOTIDE SEQUENCE</scope>
    <source>
        <strain evidence="9">HSMRA1968</strain>
        <tissue evidence="9">Whole embryos</tissue>
    </source>
</reference>
<dbReference type="AlphaFoldDB" id="A0A9Q0N0H5"/>
<keyword evidence="3 5" id="KW-0378">Hydrolase</keyword>
<evidence type="ECO:0000256" key="5">
    <source>
        <dbReference type="PROSITE-ProRule" id="PRU01240"/>
    </source>
</evidence>
<dbReference type="SUPFAM" id="SSF52743">
    <property type="entry name" value="Subtilisin-like"/>
    <property type="match status" value="1"/>
</dbReference>
<feature type="active site" description="Charge relay system" evidence="5">
    <location>
        <position position="224"/>
    </location>
</feature>
<evidence type="ECO:0000256" key="6">
    <source>
        <dbReference type="RuleBase" id="RU003355"/>
    </source>
</evidence>
<dbReference type="InterPro" id="IPR023828">
    <property type="entry name" value="Peptidase_S8_Ser-AS"/>
</dbReference>
<dbReference type="PROSITE" id="PS00138">
    <property type="entry name" value="SUBTILASE_SER"/>
    <property type="match status" value="1"/>
</dbReference>
<proteinExistence type="inferred from homology"/>
<evidence type="ECO:0000313" key="10">
    <source>
        <dbReference type="Proteomes" id="UP001151699"/>
    </source>
</evidence>
<dbReference type="Proteomes" id="UP001151699">
    <property type="component" value="Chromosome B"/>
</dbReference>
<feature type="domain" description="Peptidase S8/S53" evidence="8">
    <location>
        <begin position="172"/>
        <end position="335"/>
    </location>
</feature>
<comment type="similarity">
    <text evidence="1 5 6">Belongs to the peptidase S8 family.</text>
</comment>
<feature type="non-terminal residue" evidence="9">
    <location>
        <position position="1"/>
    </location>
</feature>
<dbReference type="InterPro" id="IPR022398">
    <property type="entry name" value="Peptidase_S8_His-AS"/>
</dbReference>
<dbReference type="InterPro" id="IPR000209">
    <property type="entry name" value="Peptidase_S8/S53_dom"/>
</dbReference>
<evidence type="ECO:0000256" key="1">
    <source>
        <dbReference type="ARBA" id="ARBA00011073"/>
    </source>
</evidence>
<feature type="region of interest" description="Disordered" evidence="7">
    <location>
        <begin position="417"/>
        <end position="439"/>
    </location>
</feature>
<accession>A0A9Q0N0H5</accession>
<evidence type="ECO:0000256" key="3">
    <source>
        <dbReference type="ARBA" id="ARBA00022801"/>
    </source>
</evidence>
<gene>
    <name evidence="9" type="primary">bpr_8</name>
    <name evidence="9" type="ORF">Bhyg_05572</name>
</gene>
<feature type="non-terminal residue" evidence="9">
    <location>
        <position position="439"/>
    </location>
</feature>
<evidence type="ECO:0000313" key="9">
    <source>
        <dbReference type="EMBL" id="KAJ6640641.1"/>
    </source>
</evidence>
<dbReference type="OrthoDB" id="7775224at2759"/>
<dbReference type="InterPro" id="IPR015500">
    <property type="entry name" value="Peptidase_S8_subtilisin-rel"/>
</dbReference>
<dbReference type="PRINTS" id="PR00723">
    <property type="entry name" value="SUBTILISIN"/>
</dbReference>
<protein>
    <submittedName>
        <fullName evidence="9">Bacillopeptidase F</fullName>
    </submittedName>
</protein>
<keyword evidence="4 5" id="KW-0720">Serine protease</keyword>
<dbReference type="GO" id="GO:0004252">
    <property type="term" value="F:serine-type endopeptidase activity"/>
    <property type="evidence" value="ECO:0007669"/>
    <property type="project" value="UniProtKB-UniRule"/>
</dbReference>
<dbReference type="PANTHER" id="PTHR43806">
    <property type="entry name" value="PEPTIDASE S8"/>
    <property type="match status" value="1"/>
</dbReference>
<feature type="active site" description="Charge relay system" evidence="5">
    <location>
        <position position="372"/>
    </location>
</feature>
<dbReference type="GO" id="GO:0006508">
    <property type="term" value="P:proteolysis"/>
    <property type="evidence" value="ECO:0007669"/>
    <property type="project" value="UniProtKB-KW"/>
</dbReference>
<name>A0A9Q0N0H5_9DIPT</name>
<organism evidence="9 10">
    <name type="scientific">Pseudolycoriella hygida</name>
    <dbReference type="NCBI Taxonomy" id="35572"/>
    <lineage>
        <taxon>Eukaryota</taxon>
        <taxon>Metazoa</taxon>
        <taxon>Ecdysozoa</taxon>
        <taxon>Arthropoda</taxon>
        <taxon>Hexapoda</taxon>
        <taxon>Insecta</taxon>
        <taxon>Pterygota</taxon>
        <taxon>Neoptera</taxon>
        <taxon>Endopterygota</taxon>
        <taxon>Diptera</taxon>
        <taxon>Nematocera</taxon>
        <taxon>Sciaroidea</taxon>
        <taxon>Sciaridae</taxon>
        <taxon>Pseudolycoriella</taxon>
    </lineage>
</organism>
<evidence type="ECO:0000259" key="8">
    <source>
        <dbReference type="Pfam" id="PF00082"/>
    </source>
</evidence>
<keyword evidence="2 5" id="KW-0645">Protease</keyword>
<evidence type="ECO:0000256" key="4">
    <source>
        <dbReference type="ARBA" id="ARBA00022825"/>
    </source>
</evidence>
<dbReference type="PANTHER" id="PTHR43806:SF67">
    <property type="entry name" value="EGF-LIKE DOMAIN-CONTAINING PROTEIN"/>
    <property type="match status" value="1"/>
</dbReference>
<dbReference type="PROSITE" id="PS00137">
    <property type="entry name" value="SUBTILASE_HIS"/>
    <property type="match status" value="1"/>
</dbReference>
<comment type="caution">
    <text evidence="9">The sequence shown here is derived from an EMBL/GenBank/DDBJ whole genome shotgun (WGS) entry which is preliminary data.</text>
</comment>
<dbReference type="InterPro" id="IPR036852">
    <property type="entry name" value="Peptidase_S8/S53_dom_sf"/>
</dbReference>
<dbReference type="EMBL" id="WJQU01000002">
    <property type="protein sequence ID" value="KAJ6640641.1"/>
    <property type="molecule type" value="Genomic_DNA"/>
</dbReference>
<sequence length="439" mass="46828">IGLFCLVHSNSLAKVEEEIWKNLDESNLINVLVTFKKADTKSAWNRFYGLKLTSRAAILNTQHAILKDHADVVQHHVVSMLNEARRQNDKKHYLDQLWISNELIVRDVDREVVEKLRHHPDVESLVAEKFIPSLDFLKEESFDKVDFNNTLQNQWNIENVEAPAVWARGSRGENVVIGIIDSGVRYTHILLSSAYRGNSDGETHDYNWRAPTGNGPTPVDASGHGTHVTGSVVGSVGYGVAPGAKWMACKGCAGTDGSCSVFDLLSCGNWIGCPTDTSGEQAQCGRAPQVVNNSWGGAGGNDWYELVIAAWRNAGIVPIFSAGNSGTNCGTLASPGPGPGGLLKPDIAAPGTSILSASHLSDNGLLSASGTSMAAPHVSGASALILSARPNLSIEEVTAALTDGAISHVSLGRVCSGRSESQRPNYHTGYGRLNAQNSA</sequence>
<dbReference type="Gene3D" id="3.40.50.200">
    <property type="entry name" value="Peptidase S8/S53 domain"/>
    <property type="match status" value="1"/>
</dbReference>
<dbReference type="InterPro" id="IPR050131">
    <property type="entry name" value="Peptidase_S8_subtilisin-like"/>
</dbReference>